<dbReference type="Proteomes" id="UP001431784">
    <property type="component" value="Unassembled WGS sequence"/>
</dbReference>
<evidence type="ECO:0000256" key="6">
    <source>
        <dbReference type="ARBA" id="ARBA00022723"/>
    </source>
</evidence>
<evidence type="ECO:0000256" key="4">
    <source>
        <dbReference type="ARBA" id="ARBA00022571"/>
    </source>
</evidence>
<evidence type="ECO:0000259" key="10">
    <source>
        <dbReference type="Pfam" id="PF07687"/>
    </source>
</evidence>
<dbReference type="PANTHER" id="PTHR43808:SF31">
    <property type="entry name" value="N-ACETYL-L-CITRULLINE DEACETYLASE"/>
    <property type="match status" value="1"/>
</dbReference>
<dbReference type="InterPro" id="IPR036264">
    <property type="entry name" value="Bact_exopeptidase_dim_dom"/>
</dbReference>
<comment type="similarity">
    <text evidence="2">Belongs to the peptidase M20A family. ArgE subfamily.</text>
</comment>
<name>A0ABT5TD99_9RHOB</name>
<comment type="cofactor">
    <cofactor evidence="1">
        <name>Zn(2+)</name>
        <dbReference type="ChEBI" id="CHEBI:29105"/>
    </cofactor>
</comment>
<dbReference type="GO" id="GO:0008777">
    <property type="term" value="F:acetylornithine deacetylase activity"/>
    <property type="evidence" value="ECO:0007669"/>
    <property type="project" value="UniProtKB-EC"/>
</dbReference>
<evidence type="ECO:0000256" key="9">
    <source>
        <dbReference type="ARBA" id="ARBA00023285"/>
    </source>
</evidence>
<keyword evidence="8" id="KW-0862">Zinc</keyword>
<evidence type="ECO:0000256" key="7">
    <source>
        <dbReference type="ARBA" id="ARBA00022801"/>
    </source>
</evidence>
<dbReference type="SUPFAM" id="SSF55031">
    <property type="entry name" value="Bacterial exopeptidase dimerisation domain"/>
    <property type="match status" value="1"/>
</dbReference>
<reference evidence="11" key="1">
    <citation type="submission" date="2023-02" db="EMBL/GenBank/DDBJ databases">
        <title>Description of Roseinatronobacter alkalisoli sp. nov., an alkaliphilic bacerium isolated from soda soil.</title>
        <authorList>
            <person name="Wei W."/>
        </authorList>
    </citation>
    <scope>NUCLEOTIDE SEQUENCE</scope>
    <source>
        <strain evidence="11">HJB301</strain>
    </source>
</reference>
<dbReference type="Pfam" id="PF07687">
    <property type="entry name" value="M20_dimer"/>
    <property type="match status" value="1"/>
</dbReference>
<dbReference type="Gene3D" id="3.40.630.10">
    <property type="entry name" value="Zn peptidases"/>
    <property type="match status" value="1"/>
</dbReference>
<dbReference type="EMBL" id="JAQZSM010000024">
    <property type="protein sequence ID" value="MDD7973090.1"/>
    <property type="molecule type" value="Genomic_DNA"/>
</dbReference>
<gene>
    <name evidence="11" type="primary">argE</name>
    <name evidence="11" type="ORF">PUT78_18560</name>
</gene>
<dbReference type="CDD" id="cd03894">
    <property type="entry name" value="M20_ArgE"/>
    <property type="match status" value="1"/>
</dbReference>
<dbReference type="Pfam" id="PF01546">
    <property type="entry name" value="Peptidase_M20"/>
    <property type="match status" value="1"/>
</dbReference>
<dbReference type="InterPro" id="IPR001261">
    <property type="entry name" value="ArgE/DapE_CS"/>
</dbReference>
<comment type="caution">
    <text evidence="11">The sequence shown here is derived from an EMBL/GenBank/DDBJ whole genome shotgun (WGS) entry which is preliminary data.</text>
</comment>
<dbReference type="RefSeq" id="WP_274353761.1">
    <property type="nucleotide sequence ID" value="NZ_JAQZSM010000024.1"/>
</dbReference>
<keyword evidence="7 11" id="KW-0378">Hydrolase</keyword>
<evidence type="ECO:0000256" key="5">
    <source>
        <dbReference type="ARBA" id="ARBA00022605"/>
    </source>
</evidence>
<proteinExistence type="inferred from homology"/>
<dbReference type="InterPro" id="IPR011650">
    <property type="entry name" value="Peptidase_M20_dimer"/>
</dbReference>
<keyword evidence="3" id="KW-0963">Cytoplasm</keyword>
<dbReference type="SUPFAM" id="SSF53187">
    <property type="entry name" value="Zn-dependent exopeptidases"/>
    <property type="match status" value="1"/>
</dbReference>
<keyword evidence="12" id="KW-1185">Reference proteome</keyword>
<keyword evidence="6" id="KW-0479">Metal-binding</keyword>
<dbReference type="InterPro" id="IPR050072">
    <property type="entry name" value="Peptidase_M20A"/>
</dbReference>
<evidence type="ECO:0000313" key="11">
    <source>
        <dbReference type="EMBL" id="MDD7973090.1"/>
    </source>
</evidence>
<keyword evidence="4" id="KW-0055">Arginine biosynthesis</keyword>
<accession>A0ABT5TD99</accession>
<dbReference type="NCBIfam" id="NF005710">
    <property type="entry name" value="PRK07522.1"/>
    <property type="match status" value="1"/>
</dbReference>
<evidence type="ECO:0000256" key="1">
    <source>
        <dbReference type="ARBA" id="ARBA00001947"/>
    </source>
</evidence>
<dbReference type="Gene3D" id="3.30.70.360">
    <property type="match status" value="1"/>
</dbReference>
<evidence type="ECO:0000256" key="3">
    <source>
        <dbReference type="ARBA" id="ARBA00022490"/>
    </source>
</evidence>
<dbReference type="PANTHER" id="PTHR43808">
    <property type="entry name" value="ACETYLORNITHINE DEACETYLASE"/>
    <property type="match status" value="1"/>
</dbReference>
<dbReference type="PROSITE" id="PS00758">
    <property type="entry name" value="ARGE_DAPE_CPG2_1"/>
    <property type="match status" value="1"/>
</dbReference>
<evidence type="ECO:0000256" key="8">
    <source>
        <dbReference type="ARBA" id="ARBA00022833"/>
    </source>
</evidence>
<keyword evidence="5" id="KW-0028">Amino-acid biosynthesis</keyword>
<evidence type="ECO:0000256" key="2">
    <source>
        <dbReference type="ARBA" id="ARBA00005691"/>
    </source>
</evidence>
<keyword evidence="9" id="KW-0170">Cobalt</keyword>
<dbReference type="InterPro" id="IPR002933">
    <property type="entry name" value="Peptidase_M20"/>
</dbReference>
<dbReference type="InterPro" id="IPR010169">
    <property type="entry name" value="AcOrn-deacetyl"/>
</dbReference>
<evidence type="ECO:0000313" key="12">
    <source>
        <dbReference type="Proteomes" id="UP001431784"/>
    </source>
</evidence>
<sequence length="394" mass="41885">MPDSVPTPGSLPVLERLIAFPTVSAQSNLALIDYAEGVLRGTGFEVARIADPTAPKAGLVARLGPEGPGGILLSAHSDVVPVEGQNWTRAPFRLSQQGNRLFGRGTTDMKGFLAATLALASKAAGAPLRAPLMMVISYDEEVGCKGIRQIMPTLGAVGWQPDLCIVGEPTEMRPVPGHKGKVVFHARCRGEAGHSADAPDFVNALHLAADVITALRLMQQEYARDGASDPTFAVPYSTVHAGVMRGGRILNIVPEEAVIEFELRYLPKDNPAVFKARLQKRVEAVLRGYPDTAGIDIEEVNAYPGLDISRNHSAMKLAAALAGHAPGQKVGFGTEAGFFAEAGIPTVVCGPGSMAAQGHKPDEYLETGQLLACEQMLDRVLAHLRKDQAQPEIR</sequence>
<protein>
    <submittedName>
        <fullName evidence="11">Acetylornithine deacetylase</fullName>
        <ecNumber evidence="11">3.5.1.16</ecNumber>
    </submittedName>
</protein>
<dbReference type="PROSITE" id="PS00759">
    <property type="entry name" value="ARGE_DAPE_CPG2_2"/>
    <property type="match status" value="1"/>
</dbReference>
<dbReference type="EC" id="3.5.1.16" evidence="11"/>
<feature type="domain" description="Peptidase M20 dimerisation" evidence="10">
    <location>
        <begin position="177"/>
        <end position="288"/>
    </location>
</feature>
<dbReference type="NCBIfam" id="TIGR01892">
    <property type="entry name" value="AcOrn-deacetyl"/>
    <property type="match status" value="1"/>
</dbReference>
<organism evidence="11 12">
    <name type="scientific">Roseinatronobacter alkalisoli</name>
    <dbReference type="NCBI Taxonomy" id="3028235"/>
    <lineage>
        <taxon>Bacteria</taxon>
        <taxon>Pseudomonadati</taxon>
        <taxon>Pseudomonadota</taxon>
        <taxon>Alphaproteobacteria</taxon>
        <taxon>Rhodobacterales</taxon>
        <taxon>Paracoccaceae</taxon>
        <taxon>Roseinatronobacter</taxon>
    </lineage>
</organism>